<dbReference type="Proteomes" id="UP000665026">
    <property type="component" value="Chromosome"/>
</dbReference>
<dbReference type="SUPFAM" id="SSF88946">
    <property type="entry name" value="Sigma2 domain of RNA polymerase sigma factors"/>
    <property type="match status" value="1"/>
</dbReference>
<evidence type="ECO:0000256" key="1">
    <source>
        <dbReference type="ARBA" id="ARBA00010641"/>
    </source>
</evidence>
<evidence type="ECO:0000259" key="6">
    <source>
        <dbReference type="Pfam" id="PF08281"/>
    </source>
</evidence>
<dbReference type="GO" id="GO:0016987">
    <property type="term" value="F:sigma factor activity"/>
    <property type="evidence" value="ECO:0007669"/>
    <property type="project" value="UniProtKB-KW"/>
</dbReference>
<proteinExistence type="inferred from homology"/>
<evidence type="ECO:0000313" key="7">
    <source>
        <dbReference type="EMBL" id="QTN35956.1"/>
    </source>
</evidence>
<evidence type="ECO:0000256" key="4">
    <source>
        <dbReference type="ARBA" id="ARBA00023163"/>
    </source>
</evidence>
<dbReference type="Gene3D" id="1.10.10.10">
    <property type="entry name" value="Winged helix-like DNA-binding domain superfamily/Winged helix DNA-binding domain"/>
    <property type="match status" value="1"/>
</dbReference>
<dbReference type="KEGG" id="cact:HZ995_00020"/>
<sequence length="181" mass="20254">MTGKRRALEEFLVIEARLGRPAAMADLVRLRGPRLLVHAARLLNGKDEAQDAVQDAWVQIFRDLHKLKDVAAFPAWATRIVSRCCYRIIEKRLRVQDAKREIAPLIEDSCEVDLNEEAQILRQAIDALPTPQRAAIALFYLEDMSLAEVAVSLDVPVGTVKSRLSVARMSLKDALKGDLDV</sequence>
<dbReference type="NCBIfam" id="TIGR02937">
    <property type="entry name" value="sigma70-ECF"/>
    <property type="match status" value="1"/>
</dbReference>
<keyword evidence="2" id="KW-0805">Transcription regulation</keyword>
<protein>
    <submittedName>
        <fullName evidence="7">Sigma-70 family RNA polymerase sigma factor</fullName>
    </submittedName>
</protein>
<dbReference type="RefSeq" id="WP_209356660.1">
    <property type="nucleotide sequence ID" value="NZ_CP060010.1"/>
</dbReference>
<gene>
    <name evidence="7" type="ORF">HZ995_00020</name>
</gene>
<dbReference type="InterPro" id="IPR036388">
    <property type="entry name" value="WH-like_DNA-bd_sf"/>
</dbReference>
<organism evidence="7 8">
    <name type="scientific">Cognatishimia activa</name>
    <dbReference type="NCBI Taxonomy" id="1715691"/>
    <lineage>
        <taxon>Bacteria</taxon>
        <taxon>Pseudomonadati</taxon>
        <taxon>Pseudomonadota</taxon>
        <taxon>Alphaproteobacteria</taxon>
        <taxon>Rhodobacterales</taxon>
        <taxon>Paracoccaceae</taxon>
        <taxon>Cognatishimia</taxon>
    </lineage>
</organism>
<evidence type="ECO:0000256" key="3">
    <source>
        <dbReference type="ARBA" id="ARBA00023082"/>
    </source>
</evidence>
<dbReference type="InterPro" id="IPR039425">
    <property type="entry name" value="RNA_pol_sigma-70-like"/>
</dbReference>
<dbReference type="AlphaFoldDB" id="A0A975EPP0"/>
<feature type="domain" description="RNA polymerase sigma factor 70 region 4 type 2" evidence="6">
    <location>
        <begin position="119"/>
        <end position="170"/>
    </location>
</feature>
<name>A0A975EPP0_9RHOB</name>
<dbReference type="GO" id="GO:0006352">
    <property type="term" value="P:DNA-templated transcription initiation"/>
    <property type="evidence" value="ECO:0007669"/>
    <property type="project" value="InterPro"/>
</dbReference>
<dbReference type="InterPro" id="IPR007627">
    <property type="entry name" value="RNA_pol_sigma70_r2"/>
</dbReference>
<evidence type="ECO:0000256" key="2">
    <source>
        <dbReference type="ARBA" id="ARBA00023015"/>
    </source>
</evidence>
<dbReference type="CDD" id="cd06171">
    <property type="entry name" value="Sigma70_r4"/>
    <property type="match status" value="1"/>
</dbReference>
<dbReference type="Gene3D" id="1.10.1740.10">
    <property type="match status" value="1"/>
</dbReference>
<keyword evidence="4" id="KW-0804">Transcription</keyword>
<dbReference type="InterPro" id="IPR014284">
    <property type="entry name" value="RNA_pol_sigma-70_dom"/>
</dbReference>
<feature type="domain" description="RNA polymerase sigma-70 region 2" evidence="5">
    <location>
        <begin position="27"/>
        <end position="92"/>
    </location>
</feature>
<dbReference type="InterPro" id="IPR013324">
    <property type="entry name" value="RNA_pol_sigma_r3/r4-like"/>
</dbReference>
<dbReference type="Pfam" id="PF08281">
    <property type="entry name" value="Sigma70_r4_2"/>
    <property type="match status" value="1"/>
</dbReference>
<dbReference type="InterPro" id="IPR013249">
    <property type="entry name" value="RNA_pol_sigma70_r4_t2"/>
</dbReference>
<dbReference type="GO" id="GO:0003677">
    <property type="term" value="F:DNA binding"/>
    <property type="evidence" value="ECO:0007669"/>
    <property type="project" value="InterPro"/>
</dbReference>
<keyword evidence="3" id="KW-0731">Sigma factor</keyword>
<comment type="similarity">
    <text evidence="1">Belongs to the sigma-70 factor family. ECF subfamily.</text>
</comment>
<dbReference type="PANTHER" id="PTHR43133:SF51">
    <property type="entry name" value="RNA POLYMERASE SIGMA FACTOR"/>
    <property type="match status" value="1"/>
</dbReference>
<dbReference type="SUPFAM" id="SSF88659">
    <property type="entry name" value="Sigma3 and sigma4 domains of RNA polymerase sigma factors"/>
    <property type="match status" value="1"/>
</dbReference>
<evidence type="ECO:0000313" key="8">
    <source>
        <dbReference type="Proteomes" id="UP000665026"/>
    </source>
</evidence>
<evidence type="ECO:0000259" key="5">
    <source>
        <dbReference type="Pfam" id="PF04542"/>
    </source>
</evidence>
<dbReference type="Pfam" id="PF04542">
    <property type="entry name" value="Sigma70_r2"/>
    <property type="match status" value="1"/>
</dbReference>
<reference evidence="7" key="1">
    <citation type="submission" date="2020-07" db="EMBL/GenBank/DDBJ databases">
        <title>Genome sequences of bacteria associated with the marine, planktonic diatom Thalassiosira profunda strain ECT2AJA-044.</title>
        <authorList>
            <person name="Gargas C.B."/>
            <person name="Roberts W.R."/>
            <person name="Alverson A.J."/>
        </authorList>
    </citation>
    <scope>NUCLEOTIDE SEQUENCE</scope>
    <source>
        <strain evidence="7">ECT2AJA-044</strain>
    </source>
</reference>
<dbReference type="PANTHER" id="PTHR43133">
    <property type="entry name" value="RNA POLYMERASE ECF-TYPE SIGMA FACTO"/>
    <property type="match status" value="1"/>
</dbReference>
<accession>A0A975EPP0</accession>
<dbReference type="EMBL" id="CP060010">
    <property type="protein sequence ID" value="QTN35956.1"/>
    <property type="molecule type" value="Genomic_DNA"/>
</dbReference>
<dbReference type="InterPro" id="IPR013325">
    <property type="entry name" value="RNA_pol_sigma_r2"/>
</dbReference>